<gene>
    <name evidence="6" type="ORF">N4S67_20110</name>
</gene>
<dbReference type="RefSeq" id="WP_260994789.1">
    <property type="nucleotide sequence ID" value="NZ_JAODWD010000005.1"/>
</dbReference>
<dbReference type="InterPro" id="IPR008927">
    <property type="entry name" value="6-PGluconate_DH-like_C_sf"/>
</dbReference>
<evidence type="ECO:0000259" key="5">
    <source>
        <dbReference type="Pfam" id="PF14833"/>
    </source>
</evidence>
<dbReference type="PIRSF" id="PIRSF000103">
    <property type="entry name" value="HIBADH"/>
    <property type="match status" value="1"/>
</dbReference>
<dbReference type="Proteomes" id="UP001206639">
    <property type="component" value="Unassembled WGS sequence"/>
</dbReference>
<keyword evidence="3" id="KW-0520">NAD</keyword>
<protein>
    <submittedName>
        <fullName evidence="6">NAD(P)-binding domain-containing protein</fullName>
    </submittedName>
</protein>
<evidence type="ECO:0000259" key="4">
    <source>
        <dbReference type="Pfam" id="PF03446"/>
    </source>
</evidence>
<name>A0ABT2MEK8_9MYCO</name>
<keyword evidence="2" id="KW-0560">Oxidoreductase</keyword>
<reference evidence="7" key="1">
    <citation type="submission" date="2023-07" db="EMBL/GenBank/DDBJ databases">
        <authorList>
            <person name="Deng Y."/>
            <person name="Zhang Y.-Q."/>
        </authorList>
    </citation>
    <scope>NUCLEOTIDE SEQUENCE [LARGE SCALE GENOMIC DNA]</scope>
    <source>
        <strain evidence="7">CPCC 205710</strain>
    </source>
</reference>
<comment type="caution">
    <text evidence="6">The sequence shown here is derived from an EMBL/GenBank/DDBJ whole genome shotgun (WGS) entry which is preliminary data.</text>
</comment>
<dbReference type="Pfam" id="PF14833">
    <property type="entry name" value="NAD_binding_11"/>
    <property type="match status" value="1"/>
</dbReference>
<feature type="domain" description="3-hydroxyisobutyrate dehydrogenase-like NAD-binding" evidence="5">
    <location>
        <begin position="165"/>
        <end position="286"/>
    </location>
</feature>
<dbReference type="PANTHER" id="PTHR22981">
    <property type="entry name" value="3-HYDROXYISOBUTYRATE DEHYDROGENASE-RELATED"/>
    <property type="match status" value="1"/>
</dbReference>
<dbReference type="Gene3D" id="3.40.50.720">
    <property type="entry name" value="NAD(P)-binding Rossmann-like Domain"/>
    <property type="match status" value="1"/>
</dbReference>
<evidence type="ECO:0000256" key="3">
    <source>
        <dbReference type="ARBA" id="ARBA00023027"/>
    </source>
</evidence>
<sequence length="303" mass="31413">MTNSANVIGQCGLGNMGFAVATRLATAGPVLAYDPSADRRIAADEIDGVTKTDSMESLRGLSSVVLSLPTPAISLTVCRQLSTILDDGALVIETSTATPADVLECAGVLNAKGIGLVDAAILSGVGLMAAGKSTLLVGGSRADLARAEHILEALAPNRQVFGELGAGSAAKVVNNAVAHAVMVVLVEAMAMSAASGIDLGMIAQILQSDDGGLVRPLTHRVMERVASADFDGGMPMEAARKDSVLALKMAQHYDLPLFAIQGAHTVYEIADRTGLRRLDYSALATLWEEWAGISLSYAQPTQR</sequence>
<evidence type="ECO:0000313" key="7">
    <source>
        <dbReference type="Proteomes" id="UP001206639"/>
    </source>
</evidence>
<evidence type="ECO:0000313" key="6">
    <source>
        <dbReference type="EMBL" id="MCT7660711.1"/>
    </source>
</evidence>
<dbReference type="EMBL" id="JAODWD010000005">
    <property type="protein sequence ID" value="MCT7660711.1"/>
    <property type="molecule type" value="Genomic_DNA"/>
</dbReference>
<dbReference type="Pfam" id="PF03446">
    <property type="entry name" value="NAD_binding_2"/>
    <property type="match status" value="1"/>
</dbReference>
<evidence type="ECO:0000256" key="1">
    <source>
        <dbReference type="ARBA" id="ARBA00009080"/>
    </source>
</evidence>
<keyword evidence="7" id="KW-1185">Reference proteome</keyword>
<organism evidence="6 7">
    <name type="scientific">Mycobacterium deserti</name>
    <dbReference type="NCBI Taxonomy" id="2978347"/>
    <lineage>
        <taxon>Bacteria</taxon>
        <taxon>Bacillati</taxon>
        <taxon>Actinomycetota</taxon>
        <taxon>Actinomycetes</taxon>
        <taxon>Mycobacteriales</taxon>
        <taxon>Mycobacteriaceae</taxon>
        <taxon>Mycobacterium</taxon>
    </lineage>
</organism>
<dbReference type="PANTHER" id="PTHR22981:SF7">
    <property type="entry name" value="3-HYDROXYISOBUTYRATE DEHYDROGENASE, MITOCHONDRIAL"/>
    <property type="match status" value="1"/>
</dbReference>
<dbReference type="SUPFAM" id="SSF48179">
    <property type="entry name" value="6-phosphogluconate dehydrogenase C-terminal domain-like"/>
    <property type="match status" value="1"/>
</dbReference>
<evidence type="ECO:0000256" key="2">
    <source>
        <dbReference type="ARBA" id="ARBA00023002"/>
    </source>
</evidence>
<dbReference type="InterPro" id="IPR029154">
    <property type="entry name" value="HIBADH-like_NADP-bd"/>
</dbReference>
<dbReference type="Gene3D" id="1.10.1040.10">
    <property type="entry name" value="N-(1-d-carboxylethyl)-l-norvaline Dehydrogenase, domain 2"/>
    <property type="match status" value="1"/>
</dbReference>
<dbReference type="InterPro" id="IPR006115">
    <property type="entry name" value="6PGDH_NADP-bd"/>
</dbReference>
<accession>A0ABT2MEK8</accession>
<dbReference type="InterPro" id="IPR015815">
    <property type="entry name" value="HIBADH-related"/>
</dbReference>
<dbReference type="SUPFAM" id="SSF51735">
    <property type="entry name" value="NAD(P)-binding Rossmann-fold domains"/>
    <property type="match status" value="1"/>
</dbReference>
<feature type="domain" description="6-phosphogluconate dehydrogenase NADP-binding" evidence="4">
    <location>
        <begin position="8"/>
        <end position="158"/>
    </location>
</feature>
<dbReference type="InterPro" id="IPR013328">
    <property type="entry name" value="6PGD_dom2"/>
</dbReference>
<comment type="similarity">
    <text evidence="1">Belongs to the HIBADH-related family.</text>
</comment>
<proteinExistence type="inferred from homology"/>
<dbReference type="InterPro" id="IPR036291">
    <property type="entry name" value="NAD(P)-bd_dom_sf"/>
</dbReference>